<dbReference type="EMBL" id="DF967972">
    <property type="protein sequence ID" value="GAP13228.1"/>
    <property type="molecule type" value="Genomic_DNA"/>
</dbReference>
<sequence>MTKVITSDIVLELHVPDFRPVIQFYSLLGFKKVWINNDKEGYLVMKRDKSILNFYCGSEKVYEHSFFKRFPKATVRGYGVEIVLPIRHIDKFYKTVCSLIDEKKLNGEIVEELALKPWGKMDFRMTDPFGFYLRFTEITNWLIP</sequence>
<gene>
    <name evidence="1" type="ORF">LARV_00979</name>
</gene>
<evidence type="ECO:0000313" key="2">
    <source>
        <dbReference type="Proteomes" id="UP000055060"/>
    </source>
</evidence>
<reference evidence="1" key="1">
    <citation type="submission" date="2015-07" db="EMBL/GenBank/DDBJ databases">
        <title>Draft Genome Sequences of Anaerolinea thermolimosa IMO-1, Bellilinea caldifistulae GOMI-1, Leptolinea tardivitalis YMTK-2, Levilinea saccharolytica KIBI-1,Longilinea arvoryzae KOME-1, Previously Described as Members of the Anaerolineaceae (Chloroflexi).</title>
        <authorList>
            <person name="Sekiguchi Y."/>
            <person name="Ohashi A."/>
            <person name="Matsuura N."/>
            <person name="Tourlousse M.D."/>
        </authorList>
    </citation>
    <scope>NUCLEOTIDE SEQUENCE [LARGE SCALE GENOMIC DNA]</scope>
    <source>
        <strain evidence="1">KOME-1</strain>
    </source>
</reference>
<dbReference type="OrthoDB" id="66829at2"/>
<dbReference type="Proteomes" id="UP000055060">
    <property type="component" value="Unassembled WGS sequence"/>
</dbReference>
<dbReference type="RefSeq" id="WP_075072574.1">
    <property type="nucleotide sequence ID" value="NZ_DF967972.1"/>
</dbReference>
<organism evidence="1">
    <name type="scientific">Longilinea arvoryzae</name>
    <dbReference type="NCBI Taxonomy" id="360412"/>
    <lineage>
        <taxon>Bacteria</taxon>
        <taxon>Bacillati</taxon>
        <taxon>Chloroflexota</taxon>
        <taxon>Anaerolineae</taxon>
        <taxon>Anaerolineales</taxon>
        <taxon>Anaerolineaceae</taxon>
        <taxon>Longilinea</taxon>
    </lineage>
</organism>
<accession>A0A0S7B796</accession>
<dbReference type="AlphaFoldDB" id="A0A0S7B796"/>
<protein>
    <submittedName>
        <fullName evidence="1">Protein containg glyoxalase-like domain</fullName>
    </submittedName>
</protein>
<evidence type="ECO:0000313" key="1">
    <source>
        <dbReference type="EMBL" id="GAP13228.1"/>
    </source>
</evidence>
<dbReference type="Gene3D" id="3.10.180.10">
    <property type="entry name" value="2,3-Dihydroxybiphenyl 1,2-Dioxygenase, domain 1"/>
    <property type="match status" value="1"/>
</dbReference>
<dbReference type="SUPFAM" id="SSF54593">
    <property type="entry name" value="Glyoxalase/Bleomycin resistance protein/Dihydroxybiphenyl dioxygenase"/>
    <property type="match status" value="1"/>
</dbReference>
<proteinExistence type="predicted"/>
<dbReference type="STRING" id="360412.LARV_00979"/>
<keyword evidence="2" id="KW-1185">Reference proteome</keyword>
<name>A0A0S7B796_9CHLR</name>
<dbReference type="InterPro" id="IPR029068">
    <property type="entry name" value="Glyas_Bleomycin-R_OHBP_Dase"/>
</dbReference>